<evidence type="ECO:0000256" key="6">
    <source>
        <dbReference type="ARBA" id="ARBA00023136"/>
    </source>
</evidence>
<feature type="transmembrane region" description="Helical" evidence="13">
    <location>
        <begin position="256"/>
        <end position="276"/>
    </location>
</feature>
<keyword evidence="5 11" id="KW-0297">G-protein coupled receptor</keyword>
<dbReference type="PANTHER" id="PTHR24229">
    <property type="entry name" value="NEUROPEPTIDES RECEPTOR"/>
    <property type="match status" value="1"/>
</dbReference>
<protein>
    <submittedName>
        <fullName evidence="16">Somatostatin receptor type 5-like</fullName>
    </submittedName>
</protein>
<keyword evidence="2" id="KW-1003">Cell membrane</keyword>
<keyword evidence="6 13" id="KW-0472">Membrane</keyword>
<evidence type="ECO:0000313" key="15">
    <source>
        <dbReference type="Proteomes" id="UP000001554"/>
    </source>
</evidence>
<comment type="similarity">
    <text evidence="11">Belongs to the G-protein coupled receptor 1 family.</text>
</comment>
<keyword evidence="3 11" id="KW-0812">Transmembrane</keyword>
<dbReference type="SUPFAM" id="SSF81321">
    <property type="entry name" value="Family A G protein-coupled receptor-like"/>
    <property type="match status" value="1"/>
</dbReference>
<dbReference type="GeneID" id="118409449"/>
<dbReference type="GO" id="GO:0043005">
    <property type="term" value="C:neuron projection"/>
    <property type="evidence" value="ECO:0000318"/>
    <property type="project" value="GO_Central"/>
</dbReference>
<organism evidence="15 16">
    <name type="scientific">Branchiostoma floridae</name>
    <name type="common">Florida lancelet</name>
    <name type="synonym">Amphioxus</name>
    <dbReference type="NCBI Taxonomy" id="7739"/>
    <lineage>
        <taxon>Eukaryota</taxon>
        <taxon>Metazoa</taxon>
        <taxon>Chordata</taxon>
        <taxon>Cephalochordata</taxon>
        <taxon>Leptocardii</taxon>
        <taxon>Amphioxiformes</taxon>
        <taxon>Branchiostomatidae</taxon>
        <taxon>Branchiostoma</taxon>
    </lineage>
</organism>
<dbReference type="InterPro" id="IPR017452">
    <property type="entry name" value="GPCR_Rhodpsn_7TM"/>
</dbReference>
<dbReference type="PROSITE" id="PS50262">
    <property type="entry name" value="G_PROTEIN_RECEP_F1_2"/>
    <property type="match status" value="1"/>
</dbReference>
<keyword evidence="8 11" id="KW-0675">Receptor</keyword>
<feature type="transmembrane region" description="Helical" evidence="13">
    <location>
        <begin position="77"/>
        <end position="101"/>
    </location>
</feature>
<dbReference type="PROSITE" id="PS00237">
    <property type="entry name" value="G_PROTEIN_RECEP_F1_1"/>
    <property type="match status" value="1"/>
</dbReference>
<dbReference type="Proteomes" id="UP000001554">
    <property type="component" value="Chromosome 1"/>
</dbReference>
<dbReference type="GO" id="GO:0004994">
    <property type="term" value="F:somatostatin receptor activity"/>
    <property type="evidence" value="ECO:0007669"/>
    <property type="project" value="InterPro"/>
</dbReference>
<reference evidence="16" key="2">
    <citation type="submission" date="2025-08" db="UniProtKB">
        <authorList>
            <consortium name="RefSeq"/>
        </authorList>
    </citation>
    <scope>IDENTIFICATION</scope>
    <source>
        <strain evidence="16">S238N-H82</strain>
        <tissue evidence="16">Testes</tissue>
    </source>
</reference>
<dbReference type="RefSeq" id="XP_035666378.1">
    <property type="nucleotide sequence ID" value="XM_035810485.1"/>
</dbReference>
<dbReference type="FunFam" id="1.20.1070.10:FF:000932">
    <property type="entry name" value="Uncharacterized protein"/>
    <property type="match status" value="1"/>
</dbReference>
<evidence type="ECO:0000259" key="14">
    <source>
        <dbReference type="PROSITE" id="PS50262"/>
    </source>
</evidence>
<evidence type="ECO:0000256" key="7">
    <source>
        <dbReference type="ARBA" id="ARBA00023157"/>
    </source>
</evidence>
<dbReference type="AlphaFoldDB" id="A0A9J7HVZ4"/>
<keyword evidence="4 13" id="KW-1133">Transmembrane helix</keyword>
<dbReference type="PRINTS" id="PR00246">
    <property type="entry name" value="SOMATOSTATNR"/>
</dbReference>
<dbReference type="GO" id="GO:0007218">
    <property type="term" value="P:neuropeptide signaling pathway"/>
    <property type="evidence" value="ECO:0000318"/>
    <property type="project" value="GO_Central"/>
</dbReference>
<dbReference type="OMA" id="QSAKWRK"/>
<dbReference type="InterPro" id="IPR000586">
    <property type="entry name" value="Somatstn_rcpt"/>
</dbReference>
<gene>
    <name evidence="16" type="primary">LOC118409449</name>
</gene>
<feature type="transmembrane region" description="Helical" evidence="13">
    <location>
        <begin position="296"/>
        <end position="317"/>
    </location>
</feature>
<feature type="region of interest" description="Disordered" evidence="12">
    <location>
        <begin position="1"/>
        <end position="25"/>
    </location>
</feature>
<feature type="domain" description="G-protein coupled receptors family 1 profile" evidence="14">
    <location>
        <begin position="56"/>
        <end position="314"/>
    </location>
</feature>
<reference evidence="15" key="1">
    <citation type="journal article" date="2020" name="Nat. Ecol. Evol.">
        <title>Deeply conserved synteny resolves early events in vertebrate evolution.</title>
        <authorList>
            <person name="Simakov O."/>
            <person name="Marletaz F."/>
            <person name="Yue J.X."/>
            <person name="O'Connell B."/>
            <person name="Jenkins J."/>
            <person name="Brandt A."/>
            <person name="Calef R."/>
            <person name="Tung C.H."/>
            <person name="Huang T.K."/>
            <person name="Schmutz J."/>
            <person name="Satoh N."/>
            <person name="Yu J.K."/>
            <person name="Putnam N.H."/>
            <person name="Green R.E."/>
            <person name="Rokhsar D.S."/>
        </authorList>
    </citation>
    <scope>NUCLEOTIDE SEQUENCE [LARGE SCALE GENOMIC DNA]</scope>
    <source>
        <strain evidence="15">S238N-H82</strain>
    </source>
</reference>
<evidence type="ECO:0000256" key="9">
    <source>
        <dbReference type="ARBA" id="ARBA00023180"/>
    </source>
</evidence>
<dbReference type="GO" id="GO:0005886">
    <property type="term" value="C:plasma membrane"/>
    <property type="evidence" value="ECO:0000318"/>
    <property type="project" value="GO_Central"/>
</dbReference>
<keyword evidence="7" id="KW-1015">Disulfide bond</keyword>
<dbReference type="PRINTS" id="PR00237">
    <property type="entry name" value="GPCRRHODOPSN"/>
</dbReference>
<feature type="transmembrane region" description="Helical" evidence="13">
    <location>
        <begin position="113"/>
        <end position="134"/>
    </location>
</feature>
<evidence type="ECO:0000256" key="5">
    <source>
        <dbReference type="ARBA" id="ARBA00023040"/>
    </source>
</evidence>
<dbReference type="InterPro" id="IPR000276">
    <property type="entry name" value="GPCR_Rhodpsn"/>
</dbReference>
<evidence type="ECO:0000256" key="1">
    <source>
        <dbReference type="ARBA" id="ARBA00004651"/>
    </source>
</evidence>
<sequence>MGASGPHTTLPAVTTGGPWNFSTTNSTTPGGDVPDKVLHILLPVLYSIICCIGLTGNTIVIYVVARMSRARTVANSYILNLAIADELLLLSMPFICVMYVTLDWPFGPVMCKLVLTADTVNQFASAFCLTAMSIDRYQAVVHPMTSRGYRTIRRAVLINVAIWILALVVVSPSLVFTGLHESEGNVYCNMLWPEPAEAWGVAFIAYSSLLGCAVPLTIITVCAVFIVRSFRRHRHSKRRGQARDSRQIFRNRERTITRVVFAVVVTFFVCVLPFYIFNIVNLVSTMPISQHNKWLFHFVASMSYGNSCLNPLIYIGLNSHCRKNVWELCCSWTGLDTSRSTGLVQVTSIRLSSLSRAQSDRR</sequence>
<keyword evidence="10 11" id="KW-0807">Transducer</keyword>
<dbReference type="Gene3D" id="1.20.1070.10">
    <property type="entry name" value="Rhodopsin 7-helix transmembrane proteins"/>
    <property type="match status" value="1"/>
</dbReference>
<dbReference type="GO" id="GO:0042923">
    <property type="term" value="F:neuropeptide binding"/>
    <property type="evidence" value="ECO:0000318"/>
    <property type="project" value="GO_Central"/>
</dbReference>
<dbReference type="PANTHER" id="PTHR24229:SF112">
    <property type="entry name" value="CHEMOKINE-LIKE RECEPTOR 1"/>
    <property type="match status" value="1"/>
</dbReference>
<dbReference type="Pfam" id="PF00001">
    <property type="entry name" value="7tm_1"/>
    <property type="match status" value="1"/>
</dbReference>
<evidence type="ECO:0000256" key="10">
    <source>
        <dbReference type="ARBA" id="ARBA00023224"/>
    </source>
</evidence>
<keyword evidence="9" id="KW-0325">Glycoprotein</keyword>
<evidence type="ECO:0000256" key="2">
    <source>
        <dbReference type="ARBA" id="ARBA00022475"/>
    </source>
</evidence>
<dbReference type="GO" id="GO:0004930">
    <property type="term" value="F:G protein-coupled receptor activity"/>
    <property type="evidence" value="ECO:0000318"/>
    <property type="project" value="GO_Central"/>
</dbReference>
<keyword evidence="15" id="KW-1185">Reference proteome</keyword>
<evidence type="ECO:0000256" key="4">
    <source>
        <dbReference type="ARBA" id="ARBA00022989"/>
    </source>
</evidence>
<accession>A0A9J7HVZ4</accession>
<comment type="subcellular location">
    <subcellularLocation>
        <location evidence="1">Cell membrane</location>
        <topology evidence="1">Multi-pass membrane protein</topology>
    </subcellularLocation>
</comment>
<evidence type="ECO:0000256" key="13">
    <source>
        <dbReference type="SAM" id="Phobius"/>
    </source>
</evidence>
<dbReference type="KEGG" id="bfo:118409449"/>
<evidence type="ECO:0000256" key="11">
    <source>
        <dbReference type="RuleBase" id="RU000688"/>
    </source>
</evidence>
<evidence type="ECO:0000256" key="3">
    <source>
        <dbReference type="ARBA" id="ARBA00022692"/>
    </source>
</evidence>
<feature type="transmembrane region" description="Helical" evidence="13">
    <location>
        <begin position="44"/>
        <end position="65"/>
    </location>
</feature>
<evidence type="ECO:0000256" key="8">
    <source>
        <dbReference type="ARBA" id="ARBA00023170"/>
    </source>
</evidence>
<evidence type="ECO:0000256" key="12">
    <source>
        <dbReference type="SAM" id="MobiDB-lite"/>
    </source>
</evidence>
<feature type="transmembrane region" description="Helical" evidence="13">
    <location>
        <begin position="155"/>
        <end position="179"/>
    </location>
</feature>
<evidence type="ECO:0000313" key="16">
    <source>
        <dbReference type="RefSeq" id="XP_035666378.1"/>
    </source>
</evidence>
<name>A0A9J7HVZ4_BRAFL</name>
<dbReference type="OrthoDB" id="6076970at2759"/>
<feature type="transmembrane region" description="Helical" evidence="13">
    <location>
        <begin position="199"/>
        <end position="227"/>
    </location>
</feature>
<dbReference type="SMART" id="SM01381">
    <property type="entry name" value="7TM_GPCR_Srsx"/>
    <property type="match status" value="1"/>
</dbReference>
<proteinExistence type="inferred from homology"/>